<dbReference type="RefSeq" id="WP_224944618.1">
    <property type="nucleotide sequence ID" value="NZ_JAHYBX010000003.1"/>
</dbReference>
<organism evidence="1 2">
    <name type="scientific">Massilia hydrophila</name>
    <dbReference type="NCBI Taxonomy" id="3044279"/>
    <lineage>
        <taxon>Bacteria</taxon>
        <taxon>Pseudomonadati</taxon>
        <taxon>Pseudomonadota</taxon>
        <taxon>Betaproteobacteria</taxon>
        <taxon>Burkholderiales</taxon>
        <taxon>Oxalobacteraceae</taxon>
        <taxon>Telluria group</taxon>
        <taxon>Massilia</taxon>
    </lineage>
</organism>
<protein>
    <submittedName>
        <fullName evidence="1">Uncharacterized protein</fullName>
    </submittedName>
</protein>
<accession>A0ABS7YA80</accession>
<dbReference type="Proteomes" id="UP001198602">
    <property type="component" value="Unassembled WGS sequence"/>
</dbReference>
<keyword evidence="2" id="KW-1185">Reference proteome</keyword>
<evidence type="ECO:0000313" key="2">
    <source>
        <dbReference type="Proteomes" id="UP001198602"/>
    </source>
</evidence>
<sequence length="71" mass="7488">MNIIKHMEAVFVVAMGLAVSGSYLIDAIPEARARSYSADPAMVANGDRIAVVKVTAKRLSAAEKQAAEVRG</sequence>
<gene>
    <name evidence="1" type="ORF">LE190_10160</name>
</gene>
<comment type="caution">
    <text evidence="1">The sequence shown here is derived from an EMBL/GenBank/DDBJ whole genome shotgun (WGS) entry which is preliminary data.</text>
</comment>
<proteinExistence type="predicted"/>
<reference evidence="1 2" key="1">
    <citation type="submission" date="2021-07" db="EMBL/GenBank/DDBJ databases">
        <title>Characterization of Violacein-producing bacteria and related species.</title>
        <authorList>
            <person name="Wilson H.S."/>
            <person name="De Leon M.E."/>
        </authorList>
    </citation>
    <scope>NUCLEOTIDE SEQUENCE [LARGE SCALE GENOMIC DNA]</scope>
    <source>
        <strain evidence="1 2">HSC-2F05</strain>
    </source>
</reference>
<dbReference type="EMBL" id="JAHYBX010000003">
    <property type="protein sequence ID" value="MCA1856288.1"/>
    <property type="molecule type" value="Genomic_DNA"/>
</dbReference>
<name>A0ABS7YA80_9BURK</name>
<evidence type="ECO:0000313" key="1">
    <source>
        <dbReference type="EMBL" id="MCA1856288.1"/>
    </source>
</evidence>